<feature type="domain" description="Alpha/beta hydrolase fold-5" evidence="1">
    <location>
        <begin position="39"/>
        <end position="168"/>
    </location>
</feature>
<dbReference type="AlphaFoldDB" id="A0A852SRM3"/>
<evidence type="ECO:0000313" key="2">
    <source>
        <dbReference type="EMBL" id="NYD71507.1"/>
    </source>
</evidence>
<evidence type="ECO:0000259" key="1">
    <source>
        <dbReference type="Pfam" id="PF12695"/>
    </source>
</evidence>
<dbReference type="EMBL" id="JACCBM010000001">
    <property type="protein sequence ID" value="NYD71507.1"/>
    <property type="molecule type" value="Genomic_DNA"/>
</dbReference>
<sequence length="189" mass="19748">MADTQIFDADARAIPFSDEGVGPAVVIVAERGEEIGYLASLAHSLVEEDFRVVLIGHRAGAEAPDAVTAAQDVEDLLDQLELPAAWIGGHGFGGSAARHIAHRRHDHVDGVLLFGVEAGDELPAPAEGIPMLVIQGDADEVTPPANGEALREAAPGLVSIVAVEGGGHRFPATHVGATSWAIEDYLDWD</sequence>
<proteinExistence type="predicted"/>
<dbReference type="Pfam" id="PF12695">
    <property type="entry name" value="Abhydrolase_5"/>
    <property type="match status" value="1"/>
</dbReference>
<organism evidence="2 3">
    <name type="scientific">Herbiconiux flava</name>
    <dbReference type="NCBI Taxonomy" id="881268"/>
    <lineage>
        <taxon>Bacteria</taxon>
        <taxon>Bacillati</taxon>
        <taxon>Actinomycetota</taxon>
        <taxon>Actinomycetes</taxon>
        <taxon>Micrococcales</taxon>
        <taxon>Microbacteriaceae</taxon>
        <taxon>Herbiconiux</taxon>
    </lineage>
</organism>
<dbReference type="Proteomes" id="UP000549913">
    <property type="component" value="Unassembled WGS sequence"/>
</dbReference>
<dbReference type="InterPro" id="IPR029059">
    <property type="entry name" value="AB_hydrolase_5"/>
</dbReference>
<keyword evidence="3" id="KW-1185">Reference proteome</keyword>
<dbReference type="GO" id="GO:0016787">
    <property type="term" value="F:hydrolase activity"/>
    <property type="evidence" value="ECO:0007669"/>
    <property type="project" value="InterPro"/>
</dbReference>
<protein>
    <submittedName>
        <fullName evidence="2">Pimeloyl-ACP methyl ester carboxylesterase</fullName>
    </submittedName>
</protein>
<evidence type="ECO:0000313" key="3">
    <source>
        <dbReference type="Proteomes" id="UP000549913"/>
    </source>
</evidence>
<dbReference type="SUPFAM" id="SSF53474">
    <property type="entry name" value="alpha/beta-Hydrolases"/>
    <property type="match status" value="1"/>
</dbReference>
<reference evidence="2 3" key="1">
    <citation type="submission" date="2020-07" db="EMBL/GenBank/DDBJ databases">
        <title>Sequencing the genomes of 1000 actinobacteria strains.</title>
        <authorList>
            <person name="Klenk H.-P."/>
        </authorList>
    </citation>
    <scope>NUCLEOTIDE SEQUENCE [LARGE SCALE GENOMIC DNA]</scope>
    <source>
        <strain evidence="2 3">DSM 26474</strain>
    </source>
</reference>
<comment type="caution">
    <text evidence="2">The sequence shown here is derived from an EMBL/GenBank/DDBJ whole genome shotgun (WGS) entry which is preliminary data.</text>
</comment>
<accession>A0A852SRM3</accession>
<name>A0A852SRM3_9MICO</name>
<dbReference type="Gene3D" id="3.40.50.1820">
    <property type="entry name" value="alpha/beta hydrolase"/>
    <property type="match status" value="1"/>
</dbReference>
<dbReference type="InterPro" id="IPR029058">
    <property type="entry name" value="AB_hydrolase_fold"/>
</dbReference>
<dbReference type="RefSeq" id="WP_179548445.1">
    <property type="nucleotide sequence ID" value="NZ_BSEW01000002.1"/>
</dbReference>
<gene>
    <name evidence="2" type="ORF">BJ984_002665</name>
</gene>